<keyword evidence="8 11" id="KW-0648">Protein biosynthesis</keyword>
<reference evidence="13 14" key="1">
    <citation type="submission" date="2019-03" db="EMBL/GenBank/DDBJ databases">
        <title>Genomic Encyclopedia of Type Strains, Phase IV (KMG-IV): sequencing the most valuable type-strain genomes for metagenomic binning, comparative biology and taxonomic classification.</title>
        <authorList>
            <person name="Goeker M."/>
        </authorList>
    </citation>
    <scope>NUCLEOTIDE SEQUENCE [LARGE SCALE GENOMIC DNA]</scope>
    <source>
        <strain evidence="13 14">DSM 18577</strain>
    </source>
</reference>
<dbReference type="PANTHER" id="PTHR30075">
    <property type="entry name" value="GLYCYL-TRNA SYNTHETASE"/>
    <property type="match status" value="1"/>
</dbReference>
<dbReference type="PANTHER" id="PTHR30075:SF2">
    <property type="entry name" value="GLYCINE--TRNA LIGASE, CHLOROPLASTIC_MITOCHONDRIAL 2"/>
    <property type="match status" value="1"/>
</dbReference>
<evidence type="ECO:0000256" key="10">
    <source>
        <dbReference type="ARBA" id="ARBA00047937"/>
    </source>
</evidence>
<dbReference type="Proteomes" id="UP000295565">
    <property type="component" value="Unassembled WGS sequence"/>
</dbReference>
<evidence type="ECO:0000256" key="2">
    <source>
        <dbReference type="ARBA" id="ARBA00008226"/>
    </source>
</evidence>
<evidence type="ECO:0000313" key="14">
    <source>
        <dbReference type="Proteomes" id="UP000295565"/>
    </source>
</evidence>
<dbReference type="Pfam" id="PF05746">
    <property type="entry name" value="DALR_1"/>
    <property type="match status" value="1"/>
</dbReference>
<keyword evidence="7 11" id="KW-0067">ATP-binding</keyword>
<keyword evidence="5 11" id="KW-0436">Ligase</keyword>
<dbReference type="GO" id="GO:0004820">
    <property type="term" value="F:glycine-tRNA ligase activity"/>
    <property type="evidence" value="ECO:0007669"/>
    <property type="project" value="UniProtKB-UniRule"/>
</dbReference>
<accession>A0A4R1J9M6</accession>
<dbReference type="InterPro" id="IPR015944">
    <property type="entry name" value="Gly-tRNA-synth_bsu"/>
</dbReference>
<dbReference type="HAMAP" id="MF_00255">
    <property type="entry name" value="Gly_tRNA_synth_beta"/>
    <property type="match status" value="1"/>
</dbReference>
<comment type="subunit">
    <text evidence="3 11">Tetramer of two alpha and two beta subunits.</text>
</comment>
<sequence length="693" mass="77528">MSTNSLLVEIGTEELPPKALRQLAQAFADNVQKALSEADLAFGQIKWYGAPRRLAIVINELTEQAPDKTVEKRGPAIKSAFDSEGNPTKAALGWARSNGIDVADAERLKTDKGEWLLYHAEVKGEHINQLLPNLVNEALAKLPIPKPMRWGARSTQFIRPVHTVTMLYGDKLIQGEVLGIESARTIRGHRFMGEAEFQLTHADEYVQMLDLRGKVIVDYERRKAIIREQIEAEAARENGIADIDEDLLEEVTSLVEWPVAMVGSFEEKYLDVPAEALIYTMKDNQKYFPILDPNGKLLPRFIFIANIVSKDPIQVIRGNEKVVRPRLADAEFFYHTDRKLKLEDRLESLGNVVFQQKLGTLLDKSQRIASLAETIAKQIDANAEQAKRAALLCKTDLMSEMVMEFTDIQGTMGMYYAHHDGEPDTVAQAIGEHYQPRFSGDTLPQSKEGAAVAIADKIDTLAGIFAIKMPPKGDKDPFALRRAALGVIRIITEQNYPLDLVELFNDALRNQPVHLSDQEQAQVVEQLMEFIYARLRAFYQEQGVDISVIQAVLARHPSAPTDIANRLNAVSHFRSLEPAQALASANKRVANILTKNEAQIAPALDESLFVDSEERQLAEHINELSQQLAPLFEQGNYTQALTELASLREPVDEFFVKVMVMADDPKLAANRLALLAKLRELFLKVADISLIQN</sequence>
<dbReference type="NCBIfam" id="TIGR00211">
    <property type="entry name" value="glyS"/>
    <property type="match status" value="1"/>
</dbReference>
<dbReference type="SUPFAM" id="SSF109604">
    <property type="entry name" value="HD-domain/PDEase-like"/>
    <property type="match status" value="1"/>
</dbReference>
<dbReference type="GO" id="GO:0005524">
    <property type="term" value="F:ATP binding"/>
    <property type="evidence" value="ECO:0007669"/>
    <property type="project" value="UniProtKB-UniRule"/>
</dbReference>
<name>A0A4R1J9M6_9GAMM</name>
<organism evidence="13 14">
    <name type="scientific">Celerinatantimonas diazotrophica</name>
    <dbReference type="NCBI Taxonomy" id="412034"/>
    <lineage>
        <taxon>Bacteria</taxon>
        <taxon>Pseudomonadati</taxon>
        <taxon>Pseudomonadota</taxon>
        <taxon>Gammaproteobacteria</taxon>
        <taxon>Celerinatantimonadaceae</taxon>
        <taxon>Celerinatantimonas</taxon>
    </lineage>
</organism>
<dbReference type="PRINTS" id="PR01045">
    <property type="entry name" value="TRNASYNTHGB"/>
</dbReference>
<evidence type="ECO:0000256" key="1">
    <source>
        <dbReference type="ARBA" id="ARBA00004496"/>
    </source>
</evidence>
<dbReference type="OrthoDB" id="9775440at2"/>
<keyword evidence="6 11" id="KW-0547">Nucleotide-binding</keyword>
<dbReference type="GO" id="GO:0006420">
    <property type="term" value="P:arginyl-tRNA aminoacylation"/>
    <property type="evidence" value="ECO:0007669"/>
    <property type="project" value="InterPro"/>
</dbReference>
<comment type="subcellular location">
    <subcellularLocation>
        <location evidence="1 11">Cytoplasm</location>
    </subcellularLocation>
</comment>
<dbReference type="EC" id="6.1.1.14" evidence="11"/>
<evidence type="ECO:0000256" key="4">
    <source>
        <dbReference type="ARBA" id="ARBA00022490"/>
    </source>
</evidence>
<dbReference type="GO" id="GO:0004814">
    <property type="term" value="F:arginine-tRNA ligase activity"/>
    <property type="evidence" value="ECO:0007669"/>
    <property type="project" value="InterPro"/>
</dbReference>
<evidence type="ECO:0000256" key="11">
    <source>
        <dbReference type="HAMAP-Rule" id="MF_00255"/>
    </source>
</evidence>
<evidence type="ECO:0000256" key="6">
    <source>
        <dbReference type="ARBA" id="ARBA00022741"/>
    </source>
</evidence>
<gene>
    <name evidence="11" type="primary">glyS</name>
    <name evidence="13" type="ORF">EV690_2333</name>
</gene>
<dbReference type="EMBL" id="SMGD01000014">
    <property type="protein sequence ID" value="TCK47316.1"/>
    <property type="molecule type" value="Genomic_DNA"/>
</dbReference>
<dbReference type="InterPro" id="IPR006194">
    <property type="entry name" value="Gly-tRNA-synth_heterodimer"/>
</dbReference>
<dbReference type="GO" id="GO:0005829">
    <property type="term" value="C:cytosol"/>
    <property type="evidence" value="ECO:0007669"/>
    <property type="project" value="TreeGrafter"/>
</dbReference>
<evidence type="ECO:0000256" key="7">
    <source>
        <dbReference type="ARBA" id="ARBA00022840"/>
    </source>
</evidence>
<evidence type="ECO:0000256" key="8">
    <source>
        <dbReference type="ARBA" id="ARBA00022917"/>
    </source>
</evidence>
<protein>
    <recommendedName>
        <fullName evidence="11">Glycine--tRNA ligase beta subunit</fullName>
        <ecNumber evidence="11">6.1.1.14</ecNumber>
    </recommendedName>
    <alternativeName>
        <fullName evidence="11">Glycyl-tRNA synthetase beta subunit</fullName>
        <shortName evidence="11">GlyRS</shortName>
    </alternativeName>
</protein>
<dbReference type="RefSeq" id="WP_131913142.1">
    <property type="nucleotide sequence ID" value="NZ_OU594967.1"/>
</dbReference>
<comment type="catalytic activity">
    <reaction evidence="10 11">
        <text>tRNA(Gly) + glycine + ATP = glycyl-tRNA(Gly) + AMP + diphosphate</text>
        <dbReference type="Rhea" id="RHEA:16013"/>
        <dbReference type="Rhea" id="RHEA-COMP:9664"/>
        <dbReference type="Rhea" id="RHEA-COMP:9683"/>
        <dbReference type="ChEBI" id="CHEBI:30616"/>
        <dbReference type="ChEBI" id="CHEBI:33019"/>
        <dbReference type="ChEBI" id="CHEBI:57305"/>
        <dbReference type="ChEBI" id="CHEBI:78442"/>
        <dbReference type="ChEBI" id="CHEBI:78522"/>
        <dbReference type="ChEBI" id="CHEBI:456215"/>
        <dbReference type="EC" id="6.1.1.14"/>
    </reaction>
</comment>
<dbReference type="PROSITE" id="PS50861">
    <property type="entry name" value="AA_TRNA_LIGASE_II_GLYAB"/>
    <property type="match status" value="1"/>
</dbReference>
<comment type="caution">
    <text evidence="13">The sequence shown here is derived from an EMBL/GenBank/DDBJ whole genome shotgun (WGS) entry which is preliminary data.</text>
</comment>
<dbReference type="AlphaFoldDB" id="A0A4R1J9M6"/>
<evidence type="ECO:0000256" key="5">
    <source>
        <dbReference type="ARBA" id="ARBA00022598"/>
    </source>
</evidence>
<evidence type="ECO:0000313" key="13">
    <source>
        <dbReference type="EMBL" id="TCK47316.1"/>
    </source>
</evidence>
<keyword evidence="4 11" id="KW-0963">Cytoplasm</keyword>
<feature type="domain" description="DALR anticodon binding" evidence="12">
    <location>
        <begin position="585"/>
        <end position="682"/>
    </location>
</feature>
<dbReference type="InterPro" id="IPR008909">
    <property type="entry name" value="DALR_anticod-bd"/>
</dbReference>
<comment type="similarity">
    <text evidence="2 11">Belongs to the class-II aminoacyl-tRNA synthetase family.</text>
</comment>
<evidence type="ECO:0000256" key="9">
    <source>
        <dbReference type="ARBA" id="ARBA00023146"/>
    </source>
</evidence>
<dbReference type="Pfam" id="PF02092">
    <property type="entry name" value="tRNA_synt_2f"/>
    <property type="match status" value="1"/>
</dbReference>
<dbReference type="GO" id="GO:0006426">
    <property type="term" value="P:glycyl-tRNA aminoacylation"/>
    <property type="evidence" value="ECO:0007669"/>
    <property type="project" value="UniProtKB-UniRule"/>
</dbReference>
<proteinExistence type="inferred from homology"/>
<evidence type="ECO:0000259" key="12">
    <source>
        <dbReference type="Pfam" id="PF05746"/>
    </source>
</evidence>
<keyword evidence="9 11" id="KW-0030">Aminoacyl-tRNA synthetase</keyword>
<keyword evidence="14" id="KW-1185">Reference proteome</keyword>
<evidence type="ECO:0000256" key="3">
    <source>
        <dbReference type="ARBA" id="ARBA00011209"/>
    </source>
</evidence>